<protein>
    <recommendedName>
        <fullName evidence="3">Integrase</fullName>
    </recommendedName>
</protein>
<name>A0AB36SFG3_9BACI</name>
<dbReference type="AlphaFoldDB" id="A0AB36SFG3"/>
<evidence type="ECO:0000313" key="2">
    <source>
        <dbReference type="Proteomes" id="UP000220934"/>
    </source>
</evidence>
<comment type="caution">
    <text evidence="1">The sequence shown here is derived from an EMBL/GenBank/DDBJ whole genome shotgun (WGS) entry which is preliminary data.</text>
</comment>
<dbReference type="Proteomes" id="UP000220934">
    <property type="component" value="Unassembled WGS sequence"/>
</dbReference>
<evidence type="ECO:0000313" key="1">
    <source>
        <dbReference type="EMBL" id="PEN45808.1"/>
    </source>
</evidence>
<organism evidence="1 2">
    <name type="scientific">Bacillus toyonensis</name>
    <dbReference type="NCBI Taxonomy" id="155322"/>
    <lineage>
        <taxon>Bacteria</taxon>
        <taxon>Bacillati</taxon>
        <taxon>Bacillota</taxon>
        <taxon>Bacilli</taxon>
        <taxon>Bacillales</taxon>
        <taxon>Bacillaceae</taxon>
        <taxon>Bacillus</taxon>
        <taxon>Bacillus cereus group</taxon>
    </lineage>
</organism>
<proteinExistence type="predicted"/>
<reference evidence="1 2" key="1">
    <citation type="submission" date="2017-09" db="EMBL/GenBank/DDBJ databases">
        <title>Large-scale bioinformatics analysis of Bacillus genomes uncovers conserved roles of natural products in bacterial physiology.</title>
        <authorList>
            <consortium name="Agbiome Team Llc"/>
            <person name="Bleich R.M."/>
            <person name="Kirk G.J."/>
            <person name="Santa Maria K.C."/>
            <person name="Allen S.E."/>
            <person name="Farag S."/>
            <person name="Shank E.A."/>
            <person name="Bowers A."/>
        </authorList>
    </citation>
    <scope>NUCLEOTIDE SEQUENCE [LARGE SCALE GENOMIC DNA]</scope>
    <source>
        <strain evidence="1 2">AFS027958</strain>
    </source>
</reference>
<sequence length="69" mass="8274">MVLVLSIEETYSKWKSGEITAIMFMQMLELKKNTFYKIIKEYEEVKQHLSYEKSYFFSACKNLKVFASE</sequence>
<evidence type="ECO:0008006" key="3">
    <source>
        <dbReference type="Google" id="ProtNLM"/>
    </source>
</evidence>
<gene>
    <name evidence="1" type="ORF">CN596_29695</name>
</gene>
<dbReference type="EMBL" id="NUAJ01000056">
    <property type="protein sequence ID" value="PEN45808.1"/>
    <property type="molecule type" value="Genomic_DNA"/>
</dbReference>
<accession>A0AB36SFG3</accession>